<evidence type="ECO:0000313" key="2">
    <source>
        <dbReference type="EMBL" id="AOY56255.1"/>
    </source>
</evidence>
<dbReference type="InterPro" id="IPR007393">
    <property type="entry name" value="YlxR_dom"/>
</dbReference>
<accession>A0A1D9DZL5</accession>
<evidence type="ECO:0000259" key="1">
    <source>
        <dbReference type="Pfam" id="PF04296"/>
    </source>
</evidence>
<dbReference type="InterPro" id="IPR035931">
    <property type="entry name" value="YlxR-like_sf"/>
</dbReference>
<organism evidence="2 3">
    <name type="scientific">Candidatus Rhodoluna planktonica</name>
    <dbReference type="NCBI Taxonomy" id="535712"/>
    <lineage>
        <taxon>Bacteria</taxon>
        <taxon>Bacillati</taxon>
        <taxon>Actinomycetota</taxon>
        <taxon>Actinomycetes</taxon>
        <taxon>Micrococcales</taxon>
        <taxon>Microbacteriaceae</taxon>
        <taxon>Luna cluster</taxon>
        <taxon>Luna-1 subcluster</taxon>
        <taxon>Rhodoluna</taxon>
    </lineage>
</organism>
<evidence type="ECO:0000313" key="3">
    <source>
        <dbReference type="Proteomes" id="UP000243784"/>
    </source>
</evidence>
<sequence>MRIAAKSNLVFLDLTKSASGRGAWIHPSSSCLVLAIDRKAIARSMRLALTDADYLILKEQAEMMFAKNE</sequence>
<reference evidence="2 3" key="1">
    <citation type="journal article" date="2016" name="Biochim. Biophys. Acta">
        <title>Photochemical characterization of actinorhodopsin and its functional existence in the natural host.</title>
        <authorList>
            <person name="Nakamura S."/>
            <person name="Kikukawa T."/>
            <person name="Tamogami J."/>
            <person name="Kamiya M."/>
            <person name="Aizawa T."/>
            <person name="Hahn M.W."/>
            <person name="Ihara K."/>
            <person name="Kamo N."/>
            <person name="Demura M."/>
        </authorList>
    </citation>
    <scope>NUCLEOTIDE SEQUENCE [LARGE SCALE GENOMIC DNA]</scope>
    <source>
        <strain evidence="2 3">MWH-Dar1</strain>
    </source>
</reference>
<dbReference type="SUPFAM" id="SSF64376">
    <property type="entry name" value="YlxR-like"/>
    <property type="match status" value="1"/>
</dbReference>
<feature type="domain" description="YlxR" evidence="1">
    <location>
        <begin position="2"/>
        <end position="57"/>
    </location>
</feature>
<dbReference type="KEGG" id="rpla:A4Z71_04655"/>
<protein>
    <recommendedName>
        <fullName evidence="1">YlxR domain-containing protein</fullName>
    </recommendedName>
</protein>
<dbReference type="STRING" id="535712.A4Z71_04655"/>
<proteinExistence type="predicted"/>
<dbReference type="AlphaFoldDB" id="A0A1D9DZL5"/>
<name>A0A1D9DZL5_9MICO</name>
<dbReference type="Gene3D" id="3.30.1230.10">
    <property type="entry name" value="YlxR-like"/>
    <property type="match status" value="1"/>
</dbReference>
<keyword evidence="3" id="KW-1185">Reference proteome</keyword>
<dbReference type="Proteomes" id="UP000243784">
    <property type="component" value="Chromosome"/>
</dbReference>
<dbReference type="EMBL" id="CP015208">
    <property type="protein sequence ID" value="AOY56255.1"/>
    <property type="molecule type" value="Genomic_DNA"/>
</dbReference>
<gene>
    <name evidence="2" type="ORF">A4Z71_04655</name>
</gene>
<dbReference type="Pfam" id="PF04296">
    <property type="entry name" value="YlxR"/>
    <property type="match status" value="1"/>
</dbReference>